<feature type="compositionally biased region" description="Polar residues" evidence="7">
    <location>
        <begin position="708"/>
        <end position="718"/>
    </location>
</feature>
<evidence type="ECO:0000313" key="11">
    <source>
        <dbReference type="Proteomes" id="UP000318582"/>
    </source>
</evidence>
<dbReference type="Proteomes" id="UP000318582">
    <property type="component" value="Unassembled WGS sequence"/>
</dbReference>
<evidence type="ECO:0000256" key="6">
    <source>
        <dbReference type="ARBA" id="ARBA00023136"/>
    </source>
</evidence>
<dbReference type="Gene3D" id="3.90.550.20">
    <property type="match status" value="1"/>
</dbReference>
<evidence type="ECO:0000259" key="9">
    <source>
        <dbReference type="Pfam" id="PF04572"/>
    </source>
</evidence>
<comment type="subcellular location">
    <subcellularLocation>
        <location evidence="1">Golgi apparatus membrane</location>
        <topology evidence="1">Single-pass type II membrane protein</topology>
    </subcellularLocation>
</comment>
<comment type="similarity">
    <text evidence="2">Belongs to the glycosyltransferase 32 family.</text>
</comment>
<dbReference type="GO" id="GO:0000139">
    <property type="term" value="C:Golgi membrane"/>
    <property type="evidence" value="ECO:0007669"/>
    <property type="project" value="UniProtKB-SubCell"/>
</dbReference>
<evidence type="ECO:0000256" key="4">
    <source>
        <dbReference type="ARBA" id="ARBA00022679"/>
    </source>
</evidence>
<dbReference type="PANTHER" id="PTHR12042">
    <property type="entry name" value="LACTOSYLCERAMIDE 4-ALPHA-GALACTOSYLTRANSFERASE ALPHA- 1,4-GALACTOSYLTRANSFERASE"/>
    <property type="match status" value="1"/>
</dbReference>
<keyword evidence="4" id="KW-0808">Transferase</keyword>
<dbReference type="InterPro" id="IPR007652">
    <property type="entry name" value="A1-4-GlycosylTfrase_dom"/>
</dbReference>
<evidence type="ECO:0000256" key="3">
    <source>
        <dbReference type="ARBA" id="ARBA00022676"/>
    </source>
</evidence>
<feature type="compositionally biased region" description="Basic and acidic residues" evidence="7">
    <location>
        <begin position="768"/>
        <end position="789"/>
    </location>
</feature>
<keyword evidence="8" id="KW-1133">Transmembrane helix</keyword>
<feature type="compositionally biased region" description="Polar residues" evidence="7">
    <location>
        <begin position="576"/>
        <end position="598"/>
    </location>
</feature>
<proteinExistence type="inferred from homology"/>
<keyword evidence="11" id="KW-1185">Reference proteome</keyword>
<evidence type="ECO:0000313" key="10">
    <source>
        <dbReference type="EMBL" id="TPX56036.1"/>
    </source>
</evidence>
<evidence type="ECO:0000256" key="7">
    <source>
        <dbReference type="SAM" id="MobiDB-lite"/>
    </source>
</evidence>
<keyword evidence="8" id="KW-0812">Transmembrane</keyword>
<reference evidence="10 11" key="1">
    <citation type="journal article" date="2019" name="Sci. Rep.">
        <title>Comparative genomics of chytrid fungi reveal insights into the obligate biotrophic and pathogenic lifestyle of Synchytrium endobioticum.</title>
        <authorList>
            <person name="van de Vossenberg B.T.L.H."/>
            <person name="Warris S."/>
            <person name="Nguyen H.D.T."/>
            <person name="van Gent-Pelzer M.P.E."/>
            <person name="Joly D.L."/>
            <person name="van de Geest H.C."/>
            <person name="Bonants P.J.M."/>
            <person name="Smith D.S."/>
            <person name="Levesque C.A."/>
            <person name="van der Lee T.A.J."/>
        </authorList>
    </citation>
    <scope>NUCLEOTIDE SEQUENCE [LARGE SCALE GENOMIC DNA]</scope>
    <source>
        <strain evidence="10 11">CBS 809.83</strain>
    </source>
</reference>
<accession>A0A507DWY7</accession>
<comment type="caution">
    <text evidence="10">The sequence shown here is derived from an EMBL/GenBank/DDBJ whole genome shotgun (WGS) entry which is preliminary data.</text>
</comment>
<feature type="compositionally biased region" description="Low complexity" evidence="7">
    <location>
        <begin position="752"/>
        <end position="765"/>
    </location>
</feature>
<dbReference type="AlphaFoldDB" id="A0A507DWY7"/>
<evidence type="ECO:0000256" key="8">
    <source>
        <dbReference type="SAM" id="Phobius"/>
    </source>
</evidence>
<evidence type="ECO:0000256" key="5">
    <source>
        <dbReference type="ARBA" id="ARBA00023034"/>
    </source>
</evidence>
<feature type="compositionally biased region" description="Basic and acidic residues" evidence="7">
    <location>
        <begin position="601"/>
        <end position="611"/>
    </location>
</feature>
<dbReference type="InterPro" id="IPR007577">
    <property type="entry name" value="GlycoTrfase_DXD_sugar-bd_CS"/>
</dbReference>
<name>A0A507DWY7_9FUNG</name>
<feature type="compositionally biased region" description="Basic and acidic residues" evidence="7">
    <location>
        <begin position="546"/>
        <end position="575"/>
    </location>
</feature>
<keyword evidence="6 8" id="KW-0472">Membrane</keyword>
<feature type="compositionally biased region" description="Low complexity" evidence="7">
    <location>
        <begin position="26"/>
        <end position="43"/>
    </location>
</feature>
<feature type="compositionally biased region" description="Polar residues" evidence="7">
    <location>
        <begin position="626"/>
        <end position="685"/>
    </location>
</feature>
<dbReference type="SUPFAM" id="SSF53448">
    <property type="entry name" value="Nucleotide-diphospho-sugar transferases"/>
    <property type="match status" value="1"/>
</dbReference>
<dbReference type="GO" id="GO:0006688">
    <property type="term" value="P:glycosphingolipid biosynthetic process"/>
    <property type="evidence" value="ECO:0007669"/>
    <property type="project" value="TreeGrafter"/>
</dbReference>
<dbReference type="STRING" id="109895.A0A507DWY7"/>
<keyword evidence="3" id="KW-0328">Glycosyltransferase</keyword>
<protein>
    <recommendedName>
        <fullName evidence="9">Alpha 1,4-glycosyltransferase domain-containing protein</fullName>
    </recommendedName>
</protein>
<sequence>MGVASHSDADMVLRVKDADLQDDTDATLSWNSENSSGSSTPRTPRSKNASTFKNGGGRVSQVIGTTSPALLFSIIVCVSVLSVLSVLAYTNITPASLQELHETVTAKKLLWWDAWYHGRVTEEQIKSLPKQCLDYRLSVYHSVTNRIVADDTEKSYAPVNLSTSEAYPNKGRIPATSELSMDDAIPKNIYFLHFNPVFTMYRYICSIESAARLNPNHIITVFAKNVTDLDRTLDKWRAVVGDQMGSRVKVKRIDYTTYFQETPLEPWWKEGRWRQSHWVGQNLGNALRLAIVYKEGGVYLDMDIISLNPLDNIGRSIAREEQDRINNAAISFPRRDPLVWALMEEFLDGWNGWLWANNGPYSVTRMFQKRCQKTCLGIGLIPKANPDDPPPRPKPAEAKPDGTKPTESKPEEVKPDGSTPDESQPAQSKPDESKPDATKPDESKPDESKPDESKPDESKHHATKPDESKPDATKPDESKPDESKSDESKPAQSKPDESKSDESKPDESKSDESKPDESQPDESKPDETKPDESKPDETKPQALQTDELKADESKANKPKADESKADGSKPDESRPVTETTTGNIPPQTNPTAPSTPATDQARVHGTSEHSHIPAQDVGSAALIPILQNSPSNKDNQKSQDNPIDQALQDPSSQNTSATTGKSDSQNQSGTKGETNENPAATTDQSKAGEKQDNPPQDGESPKEKAAANSPNEMEQQGISLPVKEGAAPATSQTSSSSSEVSSQSAEARESSSDATSSQDASVSASDEPEGKRATEKIDTADQHKAEEKKVASLDGFQKLTRKNDNVRRRRRAFTVSHIERREEGEERPRFGLLHSDYDDPDLLKDESFCENVHVFQPSRFYPIHYSNRAALIDSWEKQCPRLQDLKQKSIGLHWWNKIVGNDSKLSKDSLLAIIMQTQAPGVIEAYGLDALQIE</sequence>
<dbReference type="Pfam" id="PF04572">
    <property type="entry name" value="Gb3_synth"/>
    <property type="match status" value="2"/>
</dbReference>
<dbReference type="PANTHER" id="PTHR12042:SF21">
    <property type="entry name" value="ALPHA1,4-GALACTOSYLTRANSFERASE 1-RELATED"/>
    <property type="match status" value="1"/>
</dbReference>
<feature type="compositionally biased region" description="Basic and acidic residues" evidence="7">
    <location>
        <begin position="429"/>
        <end position="539"/>
    </location>
</feature>
<feature type="transmembrane region" description="Helical" evidence="8">
    <location>
        <begin position="69"/>
        <end position="89"/>
    </location>
</feature>
<keyword evidence="5" id="KW-0333">Golgi apparatus</keyword>
<feature type="region of interest" description="Disordered" evidence="7">
    <location>
        <begin position="381"/>
        <end position="789"/>
    </location>
</feature>
<evidence type="ECO:0000256" key="2">
    <source>
        <dbReference type="ARBA" id="ARBA00009003"/>
    </source>
</evidence>
<feature type="compositionally biased region" description="Basic and acidic residues" evidence="7">
    <location>
        <begin position="385"/>
        <end position="415"/>
    </location>
</feature>
<feature type="compositionally biased region" description="Low complexity" evidence="7">
    <location>
        <begin position="726"/>
        <end position="745"/>
    </location>
</feature>
<dbReference type="Pfam" id="PF04488">
    <property type="entry name" value="Gly_transf_sug"/>
    <property type="match status" value="1"/>
</dbReference>
<dbReference type="GO" id="GO:0016758">
    <property type="term" value="F:hexosyltransferase activity"/>
    <property type="evidence" value="ECO:0007669"/>
    <property type="project" value="UniProtKB-ARBA"/>
</dbReference>
<organism evidence="10 11">
    <name type="scientific">Powellomyces hirtus</name>
    <dbReference type="NCBI Taxonomy" id="109895"/>
    <lineage>
        <taxon>Eukaryota</taxon>
        <taxon>Fungi</taxon>
        <taxon>Fungi incertae sedis</taxon>
        <taxon>Chytridiomycota</taxon>
        <taxon>Chytridiomycota incertae sedis</taxon>
        <taxon>Chytridiomycetes</taxon>
        <taxon>Spizellomycetales</taxon>
        <taxon>Powellomycetaceae</taxon>
        <taxon>Powellomyces</taxon>
    </lineage>
</organism>
<feature type="domain" description="Alpha 1,4-glycosyltransferase" evidence="9">
    <location>
        <begin position="332"/>
        <end position="375"/>
    </location>
</feature>
<dbReference type="EMBL" id="QEAQ01000087">
    <property type="protein sequence ID" value="TPX56036.1"/>
    <property type="molecule type" value="Genomic_DNA"/>
</dbReference>
<gene>
    <name evidence="10" type="ORF">PhCBS80983_g04825</name>
</gene>
<dbReference type="InterPro" id="IPR029044">
    <property type="entry name" value="Nucleotide-diphossugar_trans"/>
</dbReference>
<evidence type="ECO:0000256" key="1">
    <source>
        <dbReference type="ARBA" id="ARBA00004323"/>
    </source>
</evidence>
<feature type="region of interest" description="Disordered" evidence="7">
    <location>
        <begin position="26"/>
        <end position="53"/>
    </location>
</feature>
<feature type="domain" description="Alpha 1,4-glycosyltransferase" evidence="9">
    <location>
        <begin position="846"/>
        <end position="922"/>
    </location>
</feature>
<dbReference type="InterPro" id="IPR051981">
    <property type="entry name" value="Glycosyltransf_32"/>
</dbReference>